<evidence type="ECO:0000256" key="3">
    <source>
        <dbReference type="ARBA" id="ARBA00023295"/>
    </source>
</evidence>
<evidence type="ECO:0000256" key="1">
    <source>
        <dbReference type="ARBA" id="ARBA00009865"/>
    </source>
</evidence>
<evidence type="ECO:0000313" key="7">
    <source>
        <dbReference type="Proteomes" id="UP001596011"/>
    </source>
</evidence>
<dbReference type="PANTHER" id="PTHR42812">
    <property type="entry name" value="BETA-XYLOSIDASE"/>
    <property type="match status" value="1"/>
</dbReference>
<feature type="domain" description="Beta-xylosidase C-terminal Concanavalin A-like" evidence="5">
    <location>
        <begin position="314"/>
        <end position="474"/>
    </location>
</feature>
<proteinExistence type="inferred from homology"/>
<dbReference type="SUPFAM" id="SSF49899">
    <property type="entry name" value="Concanavalin A-like lectins/glucanases"/>
    <property type="match status" value="1"/>
</dbReference>
<evidence type="ECO:0000259" key="5">
    <source>
        <dbReference type="Pfam" id="PF17851"/>
    </source>
</evidence>
<dbReference type="CDD" id="cd18617">
    <property type="entry name" value="GH43_XynB-like"/>
    <property type="match status" value="1"/>
</dbReference>
<dbReference type="InterPro" id="IPR023296">
    <property type="entry name" value="Glyco_hydro_beta-prop_sf"/>
</dbReference>
<dbReference type="InterPro" id="IPR006710">
    <property type="entry name" value="Glyco_hydro_43"/>
</dbReference>
<dbReference type="InterPro" id="IPR013320">
    <property type="entry name" value="ConA-like_dom_sf"/>
</dbReference>
<comment type="similarity">
    <text evidence="1 4">Belongs to the glycosyl hydrolase 43 family.</text>
</comment>
<dbReference type="Proteomes" id="UP001596011">
    <property type="component" value="Unassembled WGS sequence"/>
</dbReference>
<accession>A0ABV9HIU8</accession>
<dbReference type="Pfam" id="PF17851">
    <property type="entry name" value="GH43_C2"/>
    <property type="match status" value="1"/>
</dbReference>
<dbReference type="InterPro" id="IPR051795">
    <property type="entry name" value="Glycosyl_Hydrlase_43"/>
</dbReference>
<dbReference type="InterPro" id="IPR041542">
    <property type="entry name" value="GH43_C2"/>
</dbReference>
<keyword evidence="2 4" id="KW-0378">Hydrolase</keyword>
<name>A0ABV9HIU8_9MICO</name>
<comment type="caution">
    <text evidence="6">The sequence shown here is derived from an EMBL/GenBank/DDBJ whole genome shotgun (WGS) entry which is preliminary data.</text>
</comment>
<dbReference type="Gene3D" id="2.115.10.20">
    <property type="entry name" value="Glycosyl hydrolase domain, family 43"/>
    <property type="match status" value="1"/>
</dbReference>
<keyword evidence="7" id="KW-1185">Reference proteome</keyword>
<organism evidence="6 7">
    <name type="scientific">Promicromonospora alba</name>
    <dbReference type="NCBI Taxonomy" id="1616110"/>
    <lineage>
        <taxon>Bacteria</taxon>
        <taxon>Bacillati</taxon>
        <taxon>Actinomycetota</taxon>
        <taxon>Actinomycetes</taxon>
        <taxon>Micrococcales</taxon>
        <taxon>Promicromonosporaceae</taxon>
        <taxon>Promicromonospora</taxon>
    </lineage>
</organism>
<keyword evidence="3 4" id="KW-0326">Glycosidase</keyword>
<evidence type="ECO:0000256" key="4">
    <source>
        <dbReference type="RuleBase" id="RU361187"/>
    </source>
</evidence>
<dbReference type="RefSeq" id="WP_377137652.1">
    <property type="nucleotide sequence ID" value="NZ_JBHSFI010000005.1"/>
</dbReference>
<sequence>MRLVPNPVLPGCHPDPSVVRVGADYFMVTSTFAYHPGIPVHHSRDLVSWSRVGHVLDGDSWLPLEGNTVSHGVWAPTIRHHDGVFYVVFTIVRGTEGATTYVTTTVDPAGQWAVPTPLEADGIDPSLFFDHDGRAWFTAARDAIAPDATGPGEIWLRELDLGTLALVGPTHVLWHGALTRQWVEAPHIYERDGRYHLIGAEGGTERNHAVTAATSDTVTGPYSTDPRSPLLTHRHLGAGELVQNVGHADIVETPDGDSWALVLGVRPVNGHHTLGREVLLVPVEWDDRGPVLAPGAGRVQGVLPGLPDTAARPADWLSLRGPVRADVVDDAITLRPRPAPLSGREVPAFLARRQDMHRFVFETTVETDRIAGHDAGVVAFQDENTFLAARVRRRPDGCVVRVAGKVGGAEIVRSEVPVTGDVVLRIRSDGQSYTFSCVTRIGEDVLATFPHTALSTETAGGFVGVLLGLVNEAAEDAEPLTFRGVRYAAPVAASEGVASDGAVSDGAGAGAHDQ</sequence>
<reference evidence="7" key="1">
    <citation type="journal article" date="2019" name="Int. J. Syst. Evol. Microbiol.">
        <title>The Global Catalogue of Microorganisms (GCM) 10K type strain sequencing project: providing services to taxonomists for standard genome sequencing and annotation.</title>
        <authorList>
            <consortium name="The Broad Institute Genomics Platform"/>
            <consortium name="The Broad Institute Genome Sequencing Center for Infectious Disease"/>
            <person name="Wu L."/>
            <person name="Ma J."/>
        </authorList>
    </citation>
    <scope>NUCLEOTIDE SEQUENCE [LARGE SCALE GENOMIC DNA]</scope>
    <source>
        <strain evidence="7">CCUG 42722</strain>
    </source>
</reference>
<gene>
    <name evidence="6" type="ORF">ACFO6V_18210</name>
</gene>
<dbReference type="Gene3D" id="2.60.120.200">
    <property type="match status" value="1"/>
</dbReference>
<dbReference type="PANTHER" id="PTHR42812:SF5">
    <property type="entry name" value="ENDO-ARABINASE"/>
    <property type="match status" value="1"/>
</dbReference>
<protein>
    <submittedName>
        <fullName evidence="6">Family 43 glycosylhydrolase</fullName>
    </submittedName>
</protein>
<dbReference type="EMBL" id="JBHSFI010000005">
    <property type="protein sequence ID" value="MFC4630188.1"/>
    <property type="molecule type" value="Genomic_DNA"/>
</dbReference>
<evidence type="ECO:0000313" key="6">
    <source>
        <dbReference type="EMBL" id="MFC4630188.1"/>
    </source>
</evidence>
<dbReference type="SUPFAM" id="SSF75005">
    <property type="entry name" value="Arabinanase/levansucrase/invertase"/>
    <property type="match status" value="1"/>
</dbReference>
<dbReference type="Pfam" id="PF04616">
    <property type="entry name" value="Glyco_hydro_43"/>
    <property type="match status" value="1"/>
</dbReference>
<evidence type="ECO:0000256" key="2">
    <source>
        <dbReference type="ARBA" id="ARBA00022801"/>
    </source>
</evidence>